<feature type="domain" description="YNCE-like beta-propeller" evidence="2">
    <location>
        <begin position="103"/>
        <end position="292"/>
    </location>
</feature>
<proteinExistence type="predicted"/>
<dbReference type="InterPro" id="IPR051200">
    <property type="entry name" value="Host-pathogen_enzymatic-act"/>
</dbReference>
<reference evidence="4" key="1">
    <citation type="journal article" date="2016" name="Genome Announc.">
        <title>Complete genome sequence of Alkaliphilus metalliredigens strain QYMF, an alkaliphilic and metal-reducing bacterium isolated from borax-contaminated leachate ponds.</title>
        <authorList>
            <person name="Hwang C."/>
            <person name="Copeland A."/>
            <person name="Lucas S."/>
            <person name="Lapidus A."/>
            <person name="Barry K."/>
            <person name="Detter J.C."/>
            <person name="Glavina Del Rio T."/>
            <person name="Hammon N."/>
            <person name="Israni S."/>
            <person name="Dalin E."/>
            <person name="Tice H."/>
            <person name="Pitluck S."/>
            <person name="Chertkov O."/>
            <person name="Brettin T."/>
            <person name="Bruce D."/>
            <person name="Han C."/>
            <person name="Schmutz J."/>
            <person name="Larimer F."/>
            <person name="Land M.L."/>
            <person name="Hauser L."/>
            <person name="Kyrpides N."/>
            <person name="Mikhailova N."/>
            <person name="Ye Q."/>
            <person name="Zhou J."/>
            <person name="Richardson P."/>
            <person name="Fields M.W."/>
        </authorList>
    </citation>
    <scope>NUCLEOTIDE SEQUENCE [LARGE SCALE GENOMIC DNA]</scope>
    <source>
        <strain evidence="4">QYMF</strain>
    </source>
</reference>
<evidence type="ECO:0000256" key="1">
    <source>
        <dbReference type="ARBA" id="ARBA00022729"/>
    </source>
</evidence>
<dbReference type="PANTHER" id="PTHR47197:SF3">
    <property type="entry name" value="DIHYDRO-HEME D1 DEHYDROGENASE"/>
    <property type="match status" value="1"/>
</dbReference>
<dbReference type="AlphaFoldDB" id="A6TNK1"/>
<dbReference type="InterPro" id="IPR011964">
    <property type="entry name" value="YVTN_b-propeller_repeat"/>
</dbReference>
<dbReference type="NCBIfam" id="TIGR02276">
    <property type="entry name" value="beta_rpt_yvtn"/>
    <property type="match status" value="1"/>
</dbReference>
<protein>
    <submittedName>
        <fullName evidence="3">40-residue YVTN family beta-propeller repeat protein</fullName>
    </submittedName>
</protein>
<accession>A6TNK1</accession>
<dbReference type="Pfam" id="PF21783">
    <property type="entry name" value="YNCE"/>
    <property type="match status" value="1"/>
</dbReference>
<dbReference type="InterPro" id="IPR048433">
    <property type="entry name" value="YNCE-like_beta-prop"/>
</dbReference>
<organism evidence="3 4">
    <name type="scientific">Alkaliphilus metalliredigens (strain QYMF)</name>
    <dbReference type="NCBI Taxonomy" id="293826"/>
    <lineage>
        <taxon>Bacteria</taxon>
        <taxon>Bacillati</taxon>
        <taxon>Bacillota</taxon>
        <taxon>Clostridia</taxon>
        <taxon>Peptostreptococcales</taxon>
        <taxon>Natronincolaceae</taxon>
        <taxon>Alkaliphilus</taxon>
    </lineage>
</organism>
<evidence type="ECO:0000313" key="4">
    <source>
        <dbReference type="Proteomes" id="UP000001572"/>
    </source>
</evidence>
<dbReference type="HOGENOM" id="CLU_965953_0_0_9"/>
<evidence type="ECO:0000259" key="2">
    <source>
        <dbReference type="Pfam" id="PF21783"/>
    </source>
</evidence>
<dbReference type="Proteomes" id="UP000001572">
    <property type="component" value="Chromosome"/>
</dbReference>
<sequence>MGRLASATLIVSNFAEDSISLIDVAQQKEVQRIYLQEGKGLFPPRPLGPHHIALDWNQKYLYVPNSHQNSVTILDLLLGKMIDTVYVGGCPTQIVLCKKYGCLYVANSDSNSIFVLNVNTLESMIQIPTGEMPHGMVLTKDQERVLVANKGTKSITEIQTRTNEQSEVYEVECHPWHLRLSYDGRFIFVVDHSFDFEKQGKICVYQLSDMKLMQVIHIGKMPVEVICDKKNNYLYVADSDLDCIHVFNLKKNQYCQKINVSHMPHGLEIDQDEMYLFATSISDNVVDIIDIRLRKCIGSIPTGIEPTSVLFTQLIN</sequence>
<keyword evidence="4" id="KW-1185">Reference proteome</keyword>
<dbReference type="InterPro" id="IPR015943">
    <property type="entry name" value="WD40/YVTN_repeat-like_dom_sf"/>
</dbReference>
<name>A6TNK1_ALKMQ</name>
<dbReference type="SUPFAM" id="SSF50974">
    <property type="entry name" value="Nitrous oxide reductase, N-terminal domain"/>
    <property type="match status" value="1"/>
</dbReference>
<dbReference type="STRING" id="293826.Amet_1590"/>
<dbReference type="RefSeq" id="WP_012062807.1">
    <property type="nucleotide sequence ID" value="NC_009633.1"/>
</dbReference>
<dbReference type="eggNOG" id="COG3391">
    <property type="taxonomic scope" value="Bacteria"/>
</dbReference>
<dbReference type="InterPro" id="IPR011045">
    <property type="entry name" value="N2O_reductase_N"/>
</dbReference>
<dbReference type="KEGG" id="amt:Amet_1590"/>
<dbReference type="OrthoDB" id="1706639at2"/>
<evidence type="ECO:0000313" key="3">
    <source>
        <dbReference type="EMBL" id="ABR47769.1"/>
    </source>
</evidence>
<dbReference type="EMBL" id="CP000724">
    <property type="protein sequence ID" value="ABR47769.1"/>
    <property type="molecule type" value="Genomic_DNA"/>
</dbReference>
<dbReference type="PANTHER" id="PTHR47197">
    <property type="entry name" value="PROTEIN NIRF"/>
    <property type="match status" value="1"/>
</dbReference>
<gene>
    <name evidence="3" type="ordered locus">Amet_1590</name>
</gene>
<keyword evidence="1" id="KW-0732">Signal</keyword>
<dbReference type="Gene3D" id="2.130.10.10">
    <property type="entry name" value="YVTN repeat-like/Quinoprotein amine dehydrogenase"/>
    <property type="match status" value="2"/>
</dbReference>